<sequence length="65" mass="6863">MSRTRKAAANRLQCIVPLFCVGQFTSPAPARLGCCQATSPAEAPIISAHEPEWAMAEPNLANPGL</sequence>
<keyword evidence="1" id="KW-0413">Isomerase</keyword>
<protein>
    <submittedName>
        <fullName evidence="1">Triosephosphate isomerase</fullName>
    </submittedName>
</protein>
<dbReference type="AlphaFoldDB" id="A0AAD6CMR2"/>
<dbReference type="EMBL" id="JAQIZZ010000008">
    <property type="protein sequence ID" value="KAJ5526422.1"/>
    <property type="molecule type" value="Genomic_DNA"/>
</dbReference>
<reference evidence="1 2" key="1">
    <citation type="journal article" date="2023" name="IMA Fungus">
        <title>Comparative genomic study of the Penicillium genus elucidates a diverse pangenome and 15 lateral gene transfer events.</title>
        <authorList>
            <person name="Petersen C."/>
            <person name="Sorensen T."/>
            <person name="Nielsen M.R."/>
            <person name="Sondergaard T.E."/>
            <person name="Sorensen J.L."/>
            <person name="Fitzpatrick D.A."/>
            <person name="Frisvad J.C."/>
            <person name="Nielsen K.L."/>
        </authorList>
    </citation>
    <scope>NUCLEOTIDE SEQUENCE [LARGE SCALE GENOMIC DNA]</scope>
    <source>
        <strain evidence="1 2">IBT 35679</strain>
    </source>
</reference>
<gene>
    <name evidence="1" type="ORF">N7494_013072</name>
</gene>
<comment type="caution">
    <text evidence="1">The sequence shown here is derived from an EMBL/GenBank/DDBJ whole genome shotgun (WGS) entry which is preliminary data.</text>
</comment>
<evidence type="ECO:0000313" key="2">
    <source>
        <dbReference type="Proteomes" id="UP001220324"/>
    </source>
</evidence>
<accession>A0AAD6CMR2</accession>
<dbReference type="Proteomes" id="UP001220324">
    <property type="component" value="Unassembled WGS sequence"/>
</dbReference>
<name>A0AAD6CMR2_9EURO</name>
<dbReference type="GO" id="GO:0016853">
    <property type="term" value="F:isomerase activity"/>
    <property type="evidence" value="ECO:0007669"/>
    <property type="project" value="UniProtKB-KW"/>
</dbReference>
<organism evidence="1 2">
    <name type="scientific">Penicillium frequentans</name>
    <dbReference type="NCBI Taxonomy" id="3151616"/>
    <lineage>
        <taxon>Eukaryota</taxon>
        <taxon>Fungi</taxon>
        <taxon>Dikarya</taxon>
        <taxon>Ascomycota</taxon>
        <taxon>Pezizomycotina</taxon>
        <taxon>Eurotiomycetes</taxon>
        <taxon>Eurotiomycetidae</taxon>
        <taxon>Eurotiales</taxon>
        <taxon>Aspergillaceae</taxon>
        <taxon>Penicillium</taxon>
    </lineage>
</organism>
<evidence type="ECO:0000313" key="1">
    <source>
        <dbReference type="EMBL" id="KAJ5526422.1"/>
    </source>
</evidence>
<proteinExistence type="predicted"/>
<keyword evidence="2" id="KW-1185">Reference proteome</keyword>